<gene>
    <name evidence="4" type="ORF">RFH51_03345</name>
</gene>
<evidence type="ECO:0000313" key="4">
    <source>
        <dbReference type="EMBL" id="MDQ9070496.1"/>
    </source>
</evidence>
<feature type="region of interest" description="Disordered" evidence="1">
    <location>
        <begin position="36"/>
        <end position="61"/>
    </location>
</feature>
<dbReference type="EMBL" id="JAVIDA010000003">
    <property type="protein sequence ID" value="MDQ9070496.1"/>
    <property type="molecule type" value="Genomic_DNA"/>
</dbReference>
<feature type="compositionally biased region" description="Low complexity" evidence="1">
    <location>
        <begin position="36"/>
        <end position="48"/>
    </location>
</feature>
<feature type="chain" id="PRO_5043611537" description="DUF4349 domain-containing protein" evidence="3">
    <location>
        <begin position="20"/>
        <end position="303"/>
    </location>
</feature>
<dbReference type="AlphaFoldDB" id="A0AAW8JCM9"/>
<evidence type="ECO:0000256" key="3">
    <source>
        <dbReference type="SAM" id="SignalP"/>
    </source>
</evidence>
<reference evidence="4" key="1">
    <citation type="submission" date="2023-08" db="EMBL/GenBank/DDBJ databases">
        <title>Emergence of clinically-relevant ST2 carbapenem-resistant Acinetobacter baumannii strains in hospital sewages in Zhejiang, East of China.</title>
        <authorList>
            <person name="Kaichao C."/>
            <person name="Zhang R."/>
        </authorList>
    </citation>
    <scope>NUCLEOTIDE SEQUENCE</scope>
    <source>
        <strain evidence="4">M-SY-60</strain>
    </source>
</reference>
<comment type="caution">
    <text evidence="4">The sequence shown here is derived from an EMBL/GenBank/DDBJ whole genome shotgun (WGS) entry which is preliminary data.</text>
</comment>
<dbReference type="PROSITE" id="PS51257">
    <property type="entry name" value="PROKAR_LIPOPROTEIN"/>
    <property type="match status" value="1"/>
</dbReference>
<keyword evidence="2" id="KW-0812">Transmembrane</keyword>
<proteinExistence type="predicted"/>
<keyword evidence="3" id="KW-0732">Signal</keyword>
<dbReference type="RefSeq" id="WP_308955073.1">
    <property type="nucleotide sequence ID" value="NZ_JAVICY010000003.1"/>
</dbReference>
<accession>A0AAW8JCM9</accession>
<evidence type="ECO:0000256" key="1">
    <source>
        <dbReference type="SAM" id="MobiDB-lite"/>
    </source>
</evidence>
<keyword evidence="2" id="KW-0472">Membrane</keyword>
<dbReference type="Proteomes" id="UP001243195">
    <property type="component" value="Unassembled WGS sequence"/>
</dbReference>
<name>A0AAW8JCM9_9GAMM</name>
<feature type="signal peptide" evidence="3">
    <location>
        <begin position="1"/>
        <end position="19"/>
    </location>
</feature>
<evidence type="ECO:0000256" key="2">
    <source>
        <dbReference type="SAM" id="Phobius"/>
    </source>
</evidence>
<evidence type="ECO:0008006" key="6">
    <source>
        <dbReference type="Google" id="ProtNLM"/>
    </source>
</evidence>
<organism evidence="4 5">
    <name type="scientific">Acinetobacter gerneri</name>
    <dbReference type="NCBI Taxonomy" id="202952"/>
    <lineage>
        <taxon>Bacteria</taxon>
        <taxon>Pseudomonadati</taxon>
        <taxon>Pseudomonadota</taxon>
        <taxon>Gammaproteobacteria</taxon>
        <taxon>Moraxellales</taxon>
        <taxon>Moraxellaceae</taxon>
        <taxon>Acinetobacter</taxon>
    </lineage>
</organism>
<protein>
    <recommendedName>
        <fullName evidence="6">DUF4349 domain-containing protein</fullName>
    </recommendedName>
</protein>
<keyword evidence="2" id="KW-1133">Transmembrane helix</keyword>
<sequence>MQNKSIVLTLLLISLISGCAKKEAASDASTDAQAADAAQVATDSATQAEAAHEPNTTPATEQKPEVILNTQVNPAEATRRMVREANVDFTAKDVVKTALDIDKLTFDAGGFVEQKNIDFTVVDTQSEKIADGKIKIFEKVNPRADIIVRIPSEKAAGFVNALLPLMYFLNQQQYAAKRYELRLLEEKISQTQTVPSDSKRPELNEIARLTNMEVQDRVRYSTIHLIVTQPATVRERIDVDIDAVARLNGDSFWKRAWNGVLYGWQFILDLLVILVTIWPLYLVIFVGIILYKSVRSLMKRFIK</sequence>
<feature type="transmembrane region" description="Helical" evidence="2">
    <location>
        <begin position="270"/>
        <end position="291"/>
    </location>
</feature>
<evidence type="ECO:0000313" key="5">
    <source>
        <dbReference type="Proteomes" id="UP001243195"/>
    </source>
</evidence>